<comment type="caution">
    <text evidence="1">The sequence shown here is derived from an EMBL/GenBank/DDBJ whole genome shotgun (WGS) entry which is preliminary data.</text>
</comment>
<dbReference type="EMBL" id="JABAIM010000001">
    <property type="protein sequence ID" value="NLR74749.1"/>
    <property type="molecule type" value="Genomic_DNA"/>
</dbReference>
<evidence type="ECO:0000313" key="1">
    <source>
        <dbReference type="EMBL" id="NLR74749.1"/>
    </source>
</evidence>
<name>A0A847SBL9_9NEIS</name>
<evidence type="ECO:0000313" key="2">
    <source>
        <dbReference type="Proteomes" id="UP000587991"/>
    </source>
</evidence>
<sequence length="59" mass="6973">MTEQHAVDEGIQAAILEDRRHSERRQIPQAEDRDWQLANLLLNGNERRQSRGRRVSDLH</sequence>
<keyword evidence="2" id="KW-1185">Reference proteome</keyword>
<organism evidence="1 2">
    <name type="scientific">Leeia aquatica</name>
    <dbReference type="NCBI Taxonomy" id="2725557"/>
    <lineage>
        <taxon>Bacteria</taxon>
        <taxon>Pseudomonadati</taxon>
        <taxon>Pseudomonadota</taxon>
        <taxon>Betaproteobacteria</taxon>
        <taxon>Neisseriales</taxon>
        <taxon>Leeiaceae</taxon>
        <taxon>Leeia</taxon>
    </lineage>
</organism>
<dbReference type="RefSeq" id="WP_168876338.1">
    <property type="nucleotide sequence ID" value="NZ_JABAIM010000001.1"/>
</dbReference>
<proteinExistence type="predicted"/>
<accession>A0A847SBL9</accession>
<dbReference type="AlphaFoldDB" id="A0A847SBL9"/>
<gene>
    <name evidence="1" type="ORF">HF682_06200</name>
</gene>
<reference evidence="1 2" key="1">
    <citation type="submission" date="2020-04" db="EMBL/GenBank/DDBJ databases">
        <title>Draft genome of Leeia sp. IMCC25680.</title>
        <authorList>
            <person name="Song J."/>
            <person name="Cho J.-C."/>
        </authorList>
    </citation>
    <scope>NUCLEOTIDE SEQUENCE [LARGE SCALE GENOMIC DNA]</scope>
    <source>
        <strain evidence="1 2">IMCC25680</strain>
    </source>
</reference>
<protein>
    <submittedName>
        <fullName evidence="1">Uncharacterized protein</fullName>
    </submittedName>
</protein>
<dbReference type="Proteomes" id="UP000587991">
    <property type="component" value="Unassembled WGS sequence"/>
</dbReference>